<dbReference type="PANTHER" id="PTHR34999">
    <property type="match status" value="1"/>
</dbReference>
<dbReference type="STRING" id="37001.A0A1A9WHB5"/>
<proteinExistence type="predicted"/>
<reference evidence="2" key="1">
    <citation type="submission" date="2014-03" db="EMBL/GenBank/DDBJ databases">
        <authorList>
            <person name="Aksoy S."/>
            <person name="Warren W."/>
            <person name="Wilson R.K."/>
        </authorList>
    </citation>
    <scope>NUCLEOTIDE SEQUENCE [LARGE SCALE GENOMIC DNA]</scope>
    <source>
        <strain evidence="2">IAEA</strain>
    </source>
</reference>
<dbReference type="VEuPathDB" id="VectorBase:GBRI019702"/>
<sequence length="417" mass="48233">MEEDPNLIINEEFFENLWPLILDNNICDIKSEDKSKHFVPERKFDYIWAHTLLAENHFEDYLEPIELTCKPSVSESERLDEAKGTEEIEQKPYRGLDQNVIPLDRQLEAIDCDVQLRKKLAYDFANRTFPWYIQTPTYNNSFTLTDELKAQFKNPFEYEILHNIHIFECNLMIIDLGLDVTLQDLERWEKFSPYVAIVTVVHSADLFRQLKNYCNIFQPVFMEEQAELTWQEELNCALKTGINFARSFTSTIFANYPGFTSAIFANYSEMTSIIFANYPGFISTIFANYLLFNSRIFTNYPGFTSIIFTNYLGFTLTIFANYPGFTSVIFANSADFISTMFVNYAGFIPKIFANCAGFTSTMFANYSSFIPKISANCADFISTMFANYPDFISTIFANYPGFTLTIFTNCPDLSLFS</sequence>
<evidence type="ECO:0000313" key="2">
    <source>
        <dbReference type="Proteomes" id="UP000091820"/>
    </source>
</evidence>
<dbReference type="PANTHER" id="PTHR34999:SF2">
    <property type="match status" value="1"/>
</dbReference>
<name>A0A1A9WHB5_9MUSC</name>
<evidence type="ECO:0000313" key="1">
    <source>
        <dbReference type="EnsemblMetazoa" id="GBRI019702-PA"/>
    </source>
</evidence>
<accession>A0A1A9WHB5</accession>
<reference evidence="1" key="2">
    <citation type="submission" date="2020-05" db="UniProtKB">
        <authorList>
            <consortium name="EnsemblMetazoa"/>
        </authorList>
    </citation>
    <scope>IDENTIFICATION</scope>
    <source>
        <strain evidence="1">IAEA</strain>
    </source>
</reference>
<protein>
    <submittedName>
        <fullName evidence="1">Uncharacterized protein</fullName>
    </submittedName>
</protein>
<dbReference type="EnsemblMetazoa" id="GBRI019702-RA">
    <property type="protein sequence ID" value="GBRI019702-PA"/>
    <property type="gene ID" value="GBRI019702"/>
</dbReference>
<dbReference type="AlphaFoldDB" id="A0A1A9WHB5"/>
<keyword evidence="2" id="KW-1185">Reference proteome</keyword>
<dbReference type="Proteomes" id="UP000091820">
    <property type="component" value="Unassembled WGS sequence"/>
</dbReference>
<organism evidence="1 2">
    <name type="scientific">Glossina brevipalpis</name>
    <dbReference type="NCBI Taxonomy" id="37001"/>
    <lineage>
        <taxon>Eukaryota</taxon>
        <taxon>Metazoa</taxon>
        <taxon>Ecdysozoa</taxon>
        <taxon>Arthropoda</taxon>
        <taxon>Hexapoda</taxon>
        <taxon>Insecta</taxon>
        <taxon>Pterygota</taxon>
        <taxon>Neoptera</taxon>
        <taxon>Endopterygota</taxon>
        <taxon>Diptera</taxon>
        <taxon>Brachycera</taxon>
        <taxon>Muscomorpha</taxon>
        <taxon>Hippoboscoidea</taxon>
        <taxon>Glossinidae</taxon>
        <taxon>Glossina</taxon>
    </lineage>
</organism>